<dbReference type="PANTHER" id="PTHR47338">
    <property type="entry name" value="ZN(II)2CYS6 TRANSCRIPTION FACTOR (EUROFUNG)-RELATED"/>
    <property type="match status" value="1"/>
</dbReference>
<proteinExistence type="predicted"/>
<reference evidence="7" key="1">
    <citation type="submission" date="2023-03" db="EMBL/GenBank/DDBJ databases">
        <title>Massive genome expansion in bonnet fungi (Mycena s.s.) driven by repeated elements and novel gene families across ecological guilds.</title>
        <authorList>
            <consortium name="Lawrence Berkeley National Laboratory"/>
            <person name="Harder C.B."/>
            <person name="Miyauchi S."/>
            <person name="Viragh M."/>
            <person name="Kuo A."/>
            <person name="Thoen E."/>
            <person name="Andreopoulos B."/>
            <person name="Lu D."/>
            <person name="Skrede I."/>
            <person name="Drula E."/>
            <person name="Henrissat B."/>
            <person name="Morin E."/>
            <person name="Kohler A."/>
            <person name="Barry K."/>
            <person name="LaButti K."/>
            <person name="Morin E."/>
            <person name="Salamov A."/>
            <person name="Lipzen A."/>
            <person name="Mereny Z."/>
            <person name="Hegedus B."/>
            <person name="Baldrian P."/>
            <person name="Stursova M."/>
            <person name="Weitz H."/>
            <person name="Taylor A."/>
            <person name="Grigoriev I.V."/>
            <person name="Nagy L.G."/>
            <person name="Martin F."/>
            <person name="Kauserud H."/>
        </authorList>
    </citation>
    <scope>NUCLEOTIDE SEQUENCE</scope>
    <source>
        <strain evidence="7">CBHHK067</strain>
    </source>
</reference>
<dbReference type="PANTHER" id="PTHR47338:SF5">
    <property type="entry name" value="ZN(II)2CYS6 TRANSCRIPTION FACTOR (EUROFUNG)"/>
    <property type="match status" value="1"/>
</dbReference>
<evidence type="ECO:0000256" key="6">
    <source>
        <dbReference type="SAM" id="MobiDB-lite"/>
    </source>
</evidence>
<feature type="compositionally biased region" description="Pro residues" evidence="6">
    <location>
        <begin position="272"/>
        <end position="284"/>
    </location>
</feature>
<accession>A0AAD7CZ54</accession>
<keyword evidence="4" id="KW-0804">Transcription</keyword>
<dbReference type="AlphaFoldDB" id="A0AAD7CZ54"/>
<evidence type="ECO:0000313" key="7">
    <source>
        <dbReference type="EMBL" id="KAJ7669137.1"/>
    </source>
</evidence>
<keyword evidence="2" id="KW-0479">Metal-binding</keyword>
<comment type="subcellular location">
    <subcellularLocation>
        <location evidence="1">Nucleus</location>
    </subcellularLocation>
</comment>
<keyword evidence="5" id="KW-0539">Nucleus</keyword>
<dbReference type="InterPro" id="IPR050815">
    <property type="entry name" value="TF_fung"/>
</dbReference>
<dbReference type="InterPro" id="IPR001138">
    <property type="entry name" value="Zn2Cys6_DnaBD"/>
</dbReference>
<dbReference type="CDD" id="cd00067">
    <property type="entry name" value="GAL4"/>
    <property type="match status" value="1"/>
</dbReference>
<evidence type="ECO:0000256" key="4">
    <source>
        <dbReference type="ARBA" id="ARBA00023163"/>
    </source>
</evidence>
<sequence length="450" mass="49855">MRVTRLPAAASSRAALYVLTKQARDLYFLNLVELQSIDRLQNREARFAKQFIVLAILSPALELVKMLGYPSRSDNAEFVLGEEWPLAATVERWTDAGYRRRKIRCDGDRPVCRQCRLRPPRSLVPCKYSHTPPSSTVSPQFEDMVEEMQHRIAQLEASSGADLSRVFLSDPYPPGLCRFVPPSPPDATRELLDGFLHRFSPSHLFFLDVSDLCLGSVSPGLLHTMYLWASRLSLKSTSEPGLSEADLLTLAVDYLARRRGYPATSAPAMDPAHPPSRGGPPLAPLPGRRARGGGKIPLRRRDFPRLHRAPSPGATGVRATHFPPTLRVVRRGAPGPTGFFQRKEQIDAFWSIVILNNYWVAASSLPSSIPCDTSIGTPWPSSSTPPEFRTLDQRLEFFRARLAPAPPTDTRVLVTHTLVNVALIRLHSYGPNCLSAAGCVVAQLQNTPLF</sequence>
<gene>
    <name evidence="7" type="ORF">B0H17DRAFT_1183882</name>
</gene>
<dbReference type="EMBL" id="JARKIE010000188">
    <property type="protein sequence ID" value="KAJ7669137.1"/>
    <property type="molecule type" value="Genomic_DNA"/>
</dbReference>
<dbReference type="GO" id="GO:0005634">
    <property type="term" value="C:nucleus"/>
    <property type="evidence" value="ECO:0007669"/>
    <property type="project" value="UniProtKB-SubCell"/>
</dbReference>
<name>A0AAD7CZ54_MYCRO</name>
<organism evidence="7 8">
    <name type="scientific">Mycena rosella</name>
    <name type="common">Pink bonnet</name>
    <name type="synonym">Agaricus rosellus</name>
    <dbReference type="NCBI Taxonomy" id="1033263"/>
    <lineage>
        <taxon>Eukaryota</taxon>
        <taxon>Fungi</taxon>
        <taxon>Dikarya</taxon>
        <taxon>Basidiomycota</taxon>
        <taxon>Agaricomycotina</taxon>
        <taxon>Agaricomycetes</taxon>
        <taxon>Agaricomycetidae</taxon>
        <taxon>Agaricales</taxon>
        <taxon>Marasmiineae</taxon>
        <taxon>Mycenaceae</taxon>
        <taxon>Mycena</taxon>
    </lineage>
</organism>
<evidence type="ECO:0000256" key="5">
    <source>
        <dbReference type="ARBA" id="ARBA00023242"/>
    </source>
</evidence>
<dbReference type="InterPro" id="IPR036864">
    <property type="entry name" value="Zn2-C6_fun-type_DNA-bd_sf"/>
</dbReference>
<evidence type="ECO:0000256" key="3">
    <source>
        <dbReference type="ARBA" id="ARBA00023015"/>
    </source>
</evidence>
<protein>
    <submittedName>
        <fullName evidence="7">Uncharacterized protein</fullName>
    </submittedName>
</protein>
<dbReference type="GO" id="GO:0008270">
    <property type="term" value="F:zinc ion binding"/>
    <property type="evidence" value="ECO:0007669"/>
    <property type="project" value="InterPro"/>
</dbReference>
<comment type="caution">
    <text evidence="7">The sequence shown here is derived from an EMBL/GenBank/DDBJ whole genome shotgun (WGS) entry which is preliminary data.</text>
</comment>
<feature type="region of interest" description="Disordered" evidence="6">
    <location>
        <begin position="264"/>
        <end position="298"/>
    </location>
</feature>
<dbReference type="GO" id="GO:0000981">
    <property type="term" value="F:DNA-binding transcription factor activity, RNA polymerase II-specific"/>
    <property type="evidence" value="ECO:0007669"/>
    <property type="project" value="InterPro"/>
</dbReference>
<keyword evidence="3" id="KW-0805">Transcription regulation</keyword>
<dbReference type="Gene3D" id="4.10.240.10">
    <property type="entry name" value="Zn(2)-C6 fungal-type DNA-binding domain"/>
    <property type="match status" value="1"/>
</dbReference>
<dbReference type="Proteomes" id="UP001221757">
    <property type="component" value="Unassembled WGS sequence"/>
</dbReference>
<evidence type="ECO:0000256" key="1">
    <source>
        <dbReference type="ARBA" id="ARBA00004123"/>
    </source>
</evidence>
<evidence type="ECO:0000313" key="8">
    <source>
        <dbReference type="Proteomes" id="UP001221757"/>
    </source>
</evidence>
<keyword evidence="8" id="KW-1185">Reference proteome</keyword>
<evidence type="ECO:0000256" key="2">
    <source>
        <dbReference type="ARBA" id="ARBA00022723"/>
    </source>
</evidence>